<organism evidence="1 2">
    <name type="scientific">Pistacia integerrima</name>
    <dbReference type="NCBI Taxonomy" id="434235"/>
    <lineage>
        <taxon>Eukaryota</taxon>
        <taxon>Viridiplantae</taxon>
        <taxon>Streptophyta</taxon>
        <taxon>Embryophyta</taxon>
        <taxon>Tracheophyta</taxon>
        <taxon>Spermatophyta</taxon>
        <taxon>Magnoliopsida</taxon>
        <taxon>eudicotyledons</taxon>
        <taxon>Gunneridae</taxon>
        <taxon>Pentapetalae</taxon>
        <taxon>rosids</taxon>
        <taxon>malvids</taxon>
        <taxon>Sapindales</taxon>
        <taxon>Anacardiaceae</taxon>
        <taxon>Pistacia</taxon>
    </lineage>
</organism>
<evidence type="ECO:0000313" key="2">
    <source>
        <dbReference type="Proteomes" id="UP001163603"/>
    </source>
</evidence>
<comment type="caution">
    <text evidence="1">The sequence shown here is derived from an EMBL/GenBank/DDBJ whole genome shotgun (WGS) entry which is preliminary data.</text>
</comment>
<accession>A0ACC0Y348</accession>
<gene>
    <name evidence="1" type="ORF">Pint_35239</name>
</gene>
<protein>
    <submittedName>
        <fullName evidence="1">Uncharacterized protein</fullName>
    </submittedName>
</protein>
<sequence length="44" mass="5315">MFSGFLSGHSVWINSYWCRPWFYFIDACIGLCLRFGCNQKIFYH</sequence>
<evidence type="ECO:0000313" key="1">
    <source>
        <dbReference type="EMBL" id="KAJ0028022.1"/>
    </source>
</evidence>
<proteinExistence type="predicted"/>
<name>A0ACC0Y348_9ROSI</name>
<reference evidence="2" key="1">
    <citation type="journal article" date="2023" name="G3 (Bethesda)">
        <title>Genome assembly and association tests identify interacting loci associated with vigor, precocity, and sex in interspecific pistachio rootstocks.</title>
        <authorList>
            <person name="Palmer W."/>
            <person name="Jacygrad E."/>
            <person name="Sagayaradj S."/>
            <person name="Cavanaugh K."/>
            <person name="Han R."/>
            <person name="Bertier L."/>
            <person name="Beede B."/>
            <person name="Kafkas S."/>
            <person name="Golino D."/>
            <person name="Preece J."/>
            <person name="Michelmore R."/>
        </authorList>
    </citation>
    <scope>NUCLEOTIDE SEQUENCE [LARGE SCALE GENOMIC DNA]</scope>
</reference>
<keyword evidence="2" id="KW-1185">Reference proteome</keyword>
<dbReference type="Proteomes" id="UP001163603">
    <property type="component" value="Chromosome 9"/>
</dbReference>
<dbReference type="EMBL" id="CM047744">
    <property type="protein sequence ID" value="KAJ0028022.1"/>
    <property type="molecule type" value="Genomic_DNA"/>
</dbReference>